<dbReference type="EMBL" id="CYPR01000088">
    <property type="protein sequence ID" value="CUH38620.1"/>
    <property type="molecule type" value="Genomic_DNA"/>
</dbReference>
<sequence>MNALPSKSLLEQQVDLNRLALSLRRGMRQHLSERVLPHLIGDREQEFIDDLVDALDEDFLLDGDFGHLLDGAAAEIRDAISAGTSEEQVVIPRERMIGGTAAFEMRKTPSPDAEALQAALTPLEEFRRAVWDAVGFAEAIRVSFWMLDQD</sequence>
<evidence type="ECO:0000313" key="2">
    <source>
        <dbReference type="Proteomes" id="UP000049455"/>
    </source>
</evidence>
<keyword evidence="2" id="KW-1185">Reference proteome</keyword>
<gene>
    <name evidence="1" type="ORF">JSE7799_01440</name>
</gene>
<name>A0A0M7B8M8_9RHOB</name>
<organism evidence="1 2">
    <name type="scientific">Jannaschia seosinensis</name>
    <dbReference type="NCBI Taxonomy" id="313367"/>
    <lineage>
        <taxon>Bacteria</taxon>
        <taxon>Pseudomonadati</taxon>
        <taxon>Pseudomonadota</taxon>
        <taxon>Alphaproteobacteria</taxon>
        <taxon>Rhodobacterales</taxon>
        <taxon>Roseobacteraceae</taxon>
        <taxon>Jannaschia</taxon>
    </lineage>
</organism>
<dbReference type="Proteomes" id="UP000049455">
    <property type="component" value="Unassembled WGS sequence"/>
</dbReference>
<proteinExistence type="predicted"/>
<dbReference type="RefSeq" id="WP_055663019.1">
    <property type="nucleotide sequence ID" value="NZ_CYPR01000088.1"/>
</dbReference>
<reference evidence="1 2" key="1">
    <citation type="submission" date="2015-09" db="EMBL/GenBank/DDBJ databases">
        <authorList>
            <person name="Jackson K.R."/>
            <person name="Lunt B.L."/>
            <person name="Fisher J.N.B."/>
            <person name="Gardner A.V."/>
            <person name="Bailey M.E."/>
            <person name="Deus L.M."/>
            <person name="Earl A.S."/>
            <person name="Gibby P.D."/>
            <person name="Hartmann K.A."/>
            <person name="Liu J.E."/>
            <person name="Manci A.M."/>
            <person name="Nielsen D.A."/>
            <person name="Solomon M.B."/>
            <person name="Breakwell D.P."/>
            <person name="Burnett S.H."/>
            <person name="Grose J.H."/>
        </authorList>
    </citation>
    <scope>NUCLEOTIDE SEQUENCE [LARGE SCALE GENOMIC DNA]</scope>
    <source>
        <strain evidence="1 2">CECT 7799</strain>
    </source>
</reference>
<protein>
    <submittedName>
        <fullName evidence="1">Uncharacterized protein</fullName>
    </submittedName>
</protein>
<dbReference type="OrthoDB" id="7859359at2"/>
<dbReference type="STRING" id="313367.JSE7799_01440"/>
<dbReference type="AlphaFoldDB" id="A0A0M7B8M8"/>
<evidence type="ECO:0000313" key="1">
    <source>
        <dbReference type="EMBL" id="CUH38620.1"/>
    </source>
</evidence>
<accession>A0A0M7B8M8</accession>